<dbReference type="GO" id="GO:0005524">
    <property type="term" value="F:ATP binding"/>
    <property type="evidence" value="ECO:0007669"/>
    <property type="project" value="UniProtKB-KW"/>
</dbReference>
<dbReference type="InterPro" id="IPR036116">
    <property type="entry name" value="FN3_sf"/>
</dbReference>
<dbReference type="InterPro" id="IPR020635">
    <property type="entry name" value="Tyr_kinase_cat_dom"/>
</dbReference>
<dbReference type="Pfam" id="PF00757">
    <property type="entry name" value="Furin-like"/>
    <property type="match status" value="1"/>
</dbReference>
<evidence type="ECO:0000256" key="3">
    <source>
        <dbReference type="ARBA" id="ARBA00011902"/>
    </source>
</evidence>
<evidence type="ECO:0000256" key="19">
    <source>
        <dbReference type="ARBA" id="ARBA00023211"/>
    </source>
</evidence>
<dbReference type="InterPro" id="IPR011009">
    <property type="entry name" value="Kinase-like_dom_sf"/>
</dbReference>
<keyword evidence="15" id="KW-0472">Membrane</keyword>
<evidence type="ECO:0000256" key="15">
    <source>
        <dbReference type="ARBA" id="ARBA00023136"/>
    </source>
</evidence>
<dbReference type="Gene3D" id="2.10.220.10">
    <property type="entry name" value="Hormone Receptor, Insulin-like Growth Factor Receptor 1, Chain A, domain 2"/>
    <property type="match status" value="1"/>
</dbReference>
<dbReference type="SUPFAM" id="SSF52058">
    <property type="entry name" value="L domain-like"/>
    <property type="match status" value="2"/>
</dbReference>
<evidence type="ECO:0000256" key="20">
    <source>
        <dbReference type="ARBA" id="ARBA00051243"/>
    </source>
</evidence>
<dbReference type="SMART" id="SM00219">
    <property type="entry name" value="TyrKc"/>
    <property type="match status" value="1"/>
</dbReference>
<dbReference type="Pfam" id="PF01030">
    <property type="entry name" value="Recep_L_domain"/>
    <property type="match status" value="2"/>
</dbReference>
<dbReference type="GO" id="GO:0030424">
    <property type="term" value="C:axon"/>
    <property type="evidence" value="ECO:0007669"/>
    <property type="project" value="TreeGrafter"/>
</dbReference>
<dbReference type="GO" id="GO:0046872">
    <property type="term" value="F:metal ion binding"/>
    <property type="evidence" value="ECO:0007669"/>
    <property type="project" value="UniProtKB-KW"/>
</dbReference>
<keyword evidence="11" id="KW-0547">Nucleotide-binding</keyword>
<dbReference type="PROSITE" id="PS50853">
    <property type="entry name" value="FN3"/>
    <property type="match status" value="1"/>
</dbReference>
<evidence type="ECO:0000256" key="4">
    <source>
        <dbReference type="ARBA" id="ARBA00022553"/>
    </source>
</evidence>
<dbReference type="SUPFAM" id="SSF56112">
    <property type="entry name" value="Protein kinase-like (PK-like)"/>
    <property type="match status" value="1"/>
</dbReference>
<comment type="cofactor">
    <cofactor evidence="1">
        <name>Mn(2+)</name>
        <dbReference type="ChEBI" id="CHEBI:29035"/>
    </cofactor>
</comment>
<dbReference type="Gene3D" id="1.10.510.10">
    <property type="entry name" value="Transferase(Phosphotransferase) domain 1"/>
    <property type="match status" value="1"/>
</dbReference>
<dbReference type="InterPro" id="IPR008266">
    <property type="entry name" value="Tyr_kinase_AS"/>
</dbReference>
<comment type="catalytic activity">
    <reaction evidence="20">
        <text>L-tyrosyl-[protein] + ATP = O-phospho-L-tyrosyl-[protein] + ADP + H(+)</text>
        <dbReference type="Rhea" id="RHEA:10596"/>
        <dbReference type="Rhea" id="RHEA-COMP:10136"/>
        <dbReference type="Rhea" id="RHEA-COMP:20101"/>
        <dbReference type="ChEBI" id="CHEBI:15378"/>
        <dbReference type="ChEBI" id="CHEBI:30616"/>
        <dbReference type="ChEBI" id="CHEBI:46858"/>
        <dbReference type="ChEBI" id="CHEBI:61978"/>
        <dbReference type="ChEBI" id="CHEBI:456216"/>
        <dbReference type="EC" id="2.7.10.1"/>
    </reaction>
</comment>
<keyword evidence="13" id="KW-0067">ATP-binding</keyword>
<dbReference type="AlphaFoldDB" id="A0A8S9XCM0"/>
<dbReference type="InterPro" id="IPR013783">
    <property type="entry name" value="Ig-like_fold"/>
</dbReference>
<evidence type="ECO:0000256" key="7">
    <source>
        <dbReference type="ARBA" id="ARBA00022692"/>
    </source>
</evidence>
<evidence type="ECO:0000256" key="18">
    <source>
        <dbReference type="ARBA" id="ARBA00023180"/>
    </source>
</evidence>
<dbReference type="SUPFAM" id="SSF49265">
    <property type="entry name" value="Fibronectin type III"/>
    <property type="match status" value="1"/>
</dbReference>
<evidence type="ECO:0000256" key="21">
    <source>
        <dbReference type="SAM" id="SignalP"/>
    </source>
</evidence>
<evidence type="ECO:0000313" key="24">
    <source>
        <dbReference type="EMBL" id="KAF6205305.1"/>
    </source>
</evidence>
<dbReference type="CDD" id="cd00063">
    <property type="entry name" value="FN3"/>
    <property type="match status" value="1"/>
</dbReference>
<evidence type="ECO:0000259" key="22">
    <source>
        <dbReference type="PROSITE" id="PS50011"/>
    </source>
</evidence>
<dbReference type="GO" id="GO:0005899">
    <property type="term" value="C:insulin receptor complex"/>
    <property type="evidence" value="ECO:0007669"/>
    <property type="project" value="TreeGrafter"/>
</dbReference>
<evidence type="ECO:0000256" key="10">
    <source>
        <dbReference type="ARBA" id="ARBA00022737"/>
    </source>
</evidence>
<keyword evidence="14" id="KW-1133">Transmembrane helix</keyword>
<evidence type="ECO:0000256" key="6">
    <source>
        <dbReference type="ARBA" id="ARBA00022685"/>
    </source>
</evidence>
<organism evidence="24 25">
    <name type="scientific">Apolygus lucorum</name>
    <name type="common">Small green plant bug</name>
    <name type="synonym">Lygocoris lucorum</name>
    <dbReference type="NCBI Taxonomy" id="248454"/>
    <lineage>
        <taxon>Eukaryota</taxon>
        <taxon>Metazoa</taxon>
        <taxon>Ecdysozoa</taxon>
        <taxon>Arthropoda</taxon>
        <taxon>Hexapoda</taxon>
        <taxon>Insecta</taxon>
        <taxon>Pterygota</taxon>
        <taxon>Neoptera</taxon>
        <taxon>Paraneoptera</taxon>
        <taxon>Hemiptera</taxon>
        <taxon>Heteroptera</taxon>
        <taxon>Panheteroptera</taxon>
        <taxon>Cimicomorpha</taxon>
        <taxon>Miridae</taxon>
        <taxon>Mirini</taxon>
        <taxon>Apolygus</taxon>
    </lineage>
</organism>
<evidence type="ECO:0000256" key="12">
    <source>
        <dbReference type="ARBA" id="ARBA00022777"/>
    </source>
</evidence>
<name>A0A8S9XCM0_APOLU</name>
<dbReference type="GO" id="GO:0043410">
    <property type="term" value="P:positive regulation of MAPK cascade"/>
    <property type="evidence" value="ECO:0007669"/>
    <property type="project" value="TreeGrafter"/>
</dbReference>
<dbReference type="CDD" id="cd00064">
    <property type="entry name" value="FU"/>
    <property type="match status" value="1"/>
</dbReference>
<evidence type="ECO:0000259" key="23">
    <source>
        <dbReference type="PROSITE" id="PS50853"/>
    </source>
</evidence>
<dbReference type="InterPro" id="IPR000719">
    <property type="entry name" value="Prot_kinase_dom"/>
</dbReference>
<keyword evidence="9 21" id="KW-0732">Signal</keyword>
<dbReference type="PANTHER" id="PTHR24416">
    <property type="entry name" value="TYROSINE-PROTEIN KINASE RECEPTOR"/>
    <property type="match status" value="1"/>
</dbReference>
<evidence type="ECO:0000256" key="17">
    <source>
        <dbReference type="ARBA" id="ARBA00023170"/>
    </source>
</evidence>
<keyword evidence="18" id="KW-0325">Glycoprotein</keyword>
<dbReference type="SUPFAM" id="SSF57184">
    <property type="entry name" value="Growth factor receptor domain"/>
    <property type="match status" value="1"/>
</dbReference>
<dbReference type="GO" id="GO:0005009">
    <property type="term" value="F:insulin receptor activity"/>
    <property type="evidence" value="ECO:0007669"/>
    <property type="project" value="TreeGrafter"/>
</dbReference>
<keyword evidence="8" id="KW-0479">Metal-binding</keyword>
<dbReference type="Gene3D" id="2.60.40.10">
    <property type="entry name" value="Immunoglobulins"/>
    <property type="match status" value="2"/>
</dbReference>
<dbReference type="InterPro" id="IPR001245">
    <property type="entry name" value="Ser-Thr/Tyr_kinase_cat_dom"/>
</dbReference>
<keyword evidence="6" id="KW-0165">Cleavage on pair of basic residues</keyword>
<dbReference type="Proteomes" id="UP000466442">
    <property type="component" value="Linkage Group LG9"/>
</dbReference>
<dbReference type="PROSITE" id="PS00239">
    <property type="entry name" value="RECEPTOR_TYR_KIN_II"/>
    <property type="match status" value="1"/>
</dbReference>
<feature type="domain" description="Fibronectin type-III" evidence="23">
    <location>
        <begin position="583"/>
        <end position="682"/>
    </location>
</feature>
<dbReference type="EC" id="2.7.10.1" evidence="3"/>
<evidence type="ECO:0000256" key="8">
    <source>
        <dbReference type="ARBA" id="ARBA00022723"/>
    </source>
</evidence>
<dbReference type="Gene3D" id="3.30.200.20">
    <property type="entry name" value="Phosphorylase Kinase, domain 1"/>
    <property type="match status" value="1"/>
</dbReference>
<keyword evidence="25" id="KW-1185">Reference proteome</keyword>
<dbReference type="InterPro" id="IPR050122">
    <property type="entry name" value="RTK"/>
</dbReference>
<evidence type="ECO:0000256" key="2">
    <source>
        <dbReference type="ARBA" id="ARBA00004479"/>
    </source>
</evidence>
<dbReference type="GO" id="GO:0051897">
    <property type="term" value="P:positive regulation of phosphatidylinositol 3-kinase/protein kinase B signal transduction"/>
    <property type="evidence" value="ECO:0007669"/>
    <property type="project" value="TreeGrafter"/>
</dbReference>
<sequence length="1102" mass="124931">MYISHLVLWWSITISITSANTCKSMDVRNKVEHFNVLKNCTVIEGFLQVVLIDNARDSDYVNLSFPLLREVTDYVIFFRVDGLKSIASLFPNLSVIRGENLAMDYAFIVNELPALIEINLPRLVIIRGAVSLGRNPALCFADTIDWDQVAADSSSHLIFSNGEDTLHCPRCAHCAHNRCWNGSVCQVQKEWTSPSGEECDKQCLGGCTGKGPSSCIACKHVNHQGKCILSCPKDTYLFKMRYCITKEECGNPEFHKKITRTTPDRDEGDWFTFNNTCVRECPHKHEKHQPEGCLPCGNNCKKVCDVTTVDSLASAQMLKDCTYINGTLAIQINSGKASVVVKELETNLGRIEEIAGALKIARSTPLVNLNFLKNLRVIHGMKEYMSDKPDKSFIVIDNQNLQELWDWENNPSYNFSIRNGRPFFHHNPKLCLKHIQAITELAGLTNLTELEVAPKSNGHQFACRVINLTVSVHLIYNNSVVLLINKPDNMKFIRYVAYYKKATINMTSPYGSDECGDSGWNMNDVLGSYADIPDNTNGSVYHSINRLEPDTEYAFYVATYTVESTGAQSPLQQFRTLPSQPGMPTKFMAHSNSSDEIVLRWDPPIKPNGRISTYIITGVLVNNYPTLLQDRNYCAQPVRNKTTKVVKPPLRFETFMKKSDDCCNPEEKRMKQSVLICETQDDSLPKIPLKIPNDCDQYWYDLVTNTTLKNTNPNGSAMILKRSASFNVKEEVYTLGTEEDIYDNRGDMVYFTRHVNGDVREISIKPVKHYSEYILTIHACRELYPGETLDGKNCSQKAIEYVSTMADPTADDIDGTTVAVKKVIDSASSRDVATFMNEAVIMKRFTNCHHIVKLIGVVSKDYPQLVVMEMMARGDLKTFLRESREGTPPSPAQMCLMAAQIADGMAYLEAEKFVHRDLAARNCMVSADNVVKIGDFGMTRDVYETDYYRKGDKGMLPIRWMAPESLNDGVFSSKTDVWSYGIVLWEIITLASQPYQGQSNEQVLQYVISGNKLELPPVYPKRFKPIMYWCWKWKPKFRPTFIQILMEFEDYMTLQFRHTSYYYTPDGIQAREACLTAEQEDIHLSETTTEAHFSRTNGRTSS</sequence>
<dbReference type="SMART" id="SM00060">
    <property type="entry name" value="FN3"/>
    <property type="match status" value="2"/>
</dbReference>
<dbReference type="GO" id="GO:0043560">
    <property type="term" value="F:insulin receptor substrate binding"/>
    <property type="evidence" value="ECO:0007669"/>
    <property type="project" value="TreeGrafter"/>
</dbReference>
<dbReference type="EMBL" id="WIXP02000009">
    <property type="protein sequence ID" value="KAF6205305.1"/>
    <property type="molecule type" value="Genomic_DNA"/>
</dbReference>
<keyword evidence="7" id="KW-0812">Transmembrane</keyword>
<keyword evidence="19" id="KW-0464">Manganese</keyword>
<dbReference type="Pfam" id="PF07714">
    <property type="entry name" value="PK_Tyr_Ser-Thr"/>
    <property type="match status" value="1"/>
</dbReference>
<feature type="domain" description="Protein kinase" evidence="22">
    <location>
        <begin position="784"/>
        <end position="1052"/>
    </location>
</feature>
<dbReference type="PROSITE" id="PS50011">
    <property type="entry name" value="PROTEIN_KINASE_DOM"/>
    <property type="match status" value="1"/>
</dbReference>
<comment type="caution">
    <text evidence="24">The sequence shown here is derived from an EMBL/GenBank/DDBJ whole genome shotgun (WGS) entry which is preliminary data.</text>
</comment>
<accession>A0A8S9XCM0</accession>
<keyword evidence="10" id="KW-0677">Repeat</keyword>
<evidence type="ECO:0000256" key="13">
    <source>
        <dbReference type="ARBA" id="ARBA00022840"/>
    </source>
</evidence>
<keyword evidence="12" id="KW-0418">Kinase</keyword>
<reference evidence="24" key="1">
    <citation type="journal article" date="2021" name="Mol. Ecol. Resour.">
        <title>Apolygus lucorum genome provides insights into omnivorousness and mesophyll feeding.</title>
        <authorList>
            <person name="Liu Y."/>
            <person name="Liu H."/>
            <person name="Wang H."/>
            <person name="Huang T."/>
            <person name="Liu B."/>
            <person name="Yang B."/>
            <person name="Yin L."/>
            <person name="Li B."/>
            <person name="Zhang Y."/>
            <person name="Zhang S."/>
            <person name="Jiang F."/>
            <person name="Zhang X."/>
            <person name="Ren Y."/>
            <person name="Wang B."/>
            <person name="Wang S."/>
            <person name="Lu Y."/>
            <person name="Wu K."/>
            <person name="Fan W."/>
            <person name="Wang G."/>
        </authorList>
    </citation>
    <scope>NUCLEOTIDE SEQUENCE</scope>
    <source>
        <strain evidence="24">12Hb</strain>
    </source>
</reference>
<gene>
    <name evidence="24" type="ORF">GE061_019475</name>
</gene>
<evidence type="ECO:0000256" key="5">
    <source>
        <dbReference type="ARBA" id="ARBA00022679"/>
    </source>
</evidence>
<dbReference type="OrthoDB" id="5809444at2759"/>
<dbReference type="InterPro" id="IPR006211">
    <property type="entry name" value="Furin-like_Cys-rich_dom"/>
</dbReference>
<dbReference type="InterPro" id="IPR009030">
    <property type="entry name" value="Growth_fac_rcpt_cys_sf"/>
</dbReference>
<dbReference type="GO" id="GO:0042593">
    <property type="term" value="P:glucose homeostasis"/>
    <property type="evidence" value="ECO:0007669"/>
    <property type="project" value="TreeGrafter"/>
</dbReference>
<dbReference type="PROSITE" id="PS00109">
    <property type="entry name" value="PROTEIN_KINASE_TYR"/>
    <property type="match status" value="1"/>
</dbReference>
<dbReference type="PRINTS" id="PR00109">
    <property type="entry name" value="TYRKINASE"/>
</dbReference>
<dbReference type="FunFam" id="1.10.510.10:FF:000554">
    <property type="entry name" value="Predicted protein"/>
    <property type="match status" value="1"/>
</dbReference>
<dbReference type="InterPro" id="IPR036941">
    <property type="entry name" value="Rcpt_L-dom_sf"/>
</dbReference>
<dbReference type="InterPro" id="IPR000494">
    <property type="entry name" value="Rcpt_L-dom"/>
</dbReference>
<evidence type="ECO:0000313" key="25">
    <source>
        <dbReference type="Proteomes" id="UP000466442"/>
    </source>
</evidence>
<keyword evidence="17" id="KW-0675">Receptor</keyword>
<evidence type="ECO:0000256" key="14">
    <source>
        <dbReference type="ARBA" id="ARBA00022989"/>
    </source>
</evidence>
<feature type="signal peptide" evidence="21">
    <location>
        <begin position="1"/>
        <end position="19"/>
    </location>
</feature>
<dbReference type="InterPro" id="IPR002011">
    <property type="entry name" value="Tyr_kinase_rcpt_2_CS"/>
</dbReference>
<dbReference type="Gene3D" id="3.80.20.20">
    <property type="entry name" value="Receptor L-domain"/>
    <property type="match status" value="2"/>
</dbReference>
<dbReference type="InterPro" id="IPR003961">
    <property type="entry name" value="FN3_dom"/>
</dbReference>
<keyword evidence="16" id="KW-0829">Tyrosine-protein kinase</keyword>
<keyword evidence="5" id="KW-0808">Transferase</keyword>
<feature type="chain" id="PRO_5035723210" description="receptor protein-tyrosine kinase" evidence="21">
    <location>
        <begin position="20"/>
        <end position="1102"/>
    </location>
</feature>
<comment type="subcellular location">
    <subcellularLocation>
        <location evidence="2">Membrane</location>
        <topology evidence="2">Single-pass type I membrane protein</topology>
    </subcellularLocation>
</comment>
<evidence type="ECO:0000256" key="11">
    <source>
        <dbReference type="ARBA" id="ARBA00022741"/>
    </source>
</evidence>
<evidence type="ECO:0000256" key="1">
    <source>
        <dbReference type="ARBA" id="ARBA00001936"/>
    </source>
</evidence>
<keyword evidence="4" id="KW-0597">Phosphoprotein</keyword>
<dbReference type="PANTHER" id="PTHR24416:SF525">
    <property type="entry name" value="INSULIN-LIKE RECEPTOR"/>
    <property type="match status" value="1"/>
</dbReference>
<proteinExistence type="predicted"/>
<protein>
    <recommendedName>
        <fullName evidence="3">receptor protein-tyrosine kinase</fullName>
        <ecNumber evidence="3">2.7.10.1</ecNumber>
    </recommendedName>
</protein>
<dbReference type="SMART" id="SM00261">
    <property type="entry name" value="FU"/>
    <property type="match status" value="1"/>
</dbReference>
<evidence type="ECO:0000256" key="16">
    <source>
        <dbReference type="ARBA" id="ARBA00023137"/>
    </source>
</evidence>
<dbReference type="InterPro" id="IPR006212">
    <property type="entry name" value="Furin_repeat"/>
</dbReference>
<evidence type="ECO:0000256" key="9">
    <source>
        <dbReference type="ARBA" id="ARBA00022729"/>
    </source>
</evidence>